<dbReference type="PANTHER" id="PTHR21485">
    <property type="entry name" value="HAD SUPERFAMILY MEMBERS CMAS AND KDSC"/>
    <property type="match status" value="1"/>
</dbReference>
<name>A0A1F8F063_9BACT</name>
<dbReference type="CDD" id="cd02513">
    <property type="entry name" value="CMP-NeuAc_Synthase"/>
    <property type="match status" value="1"/>
</dbReference>
<dbReference type="InterPro" id="IPR029044">
    <property type="entry name" value="Nucleotide-diphossugar_trans"/>
</dbReference>
<dbReference type="EMBL" id="MGJI01000006">
    <property type="protein sequence ID" value="OGN05666.1"/>
    <property type="molecule type" value="Genomic_DNA"/>
</dbReference>
<proteinExistence type="predicted"/>
<dbReference type="STRING" id="1802668.A2831_00600"/>
<evidence type="ECO:0008006" key="3">
    <source>
        <dbReference type="Google" id="ProtNLM"/>
    </source>
</evidence>
<evidence type="ECO:0000313" key="1">
    <source>
        <dbReference type="EMBL" id="OGN05666.1"/>
    </source>
</evidence>
<evidence type="ECO:0000313" key="2">
    <source>
        <dbReference type="Proteomes" id="UP000177507"/>
    </source>
</evidence>
<reference evidence="1 2" key="1">
    <citation type="journal article" date="2016" name="Nat. Commun.">
        <title>Thousands of microbial genomes shed light on interconnected biogeochemical processes in an aquifer system.</title>
        <authorList>
            <person name="Anantharaman K."/>
            <person name="Brown C.T."/>
            <person name="Hug L.A."/>
            <person name="Sharon I."/>
            <person name="Castelle C.J."/>
            <person name="Probst A.J."/>
            <person name="Thomas B.C."/>
            <person name="Singh A."/>
            <person name="Wilkins M.J."/>
            <person name="Karaoz U."/>
            <person name="Brodie E.L."/>
            <person name="Williams K.H."/>
            <person name="Hubbard S.S."/>
            <person name="Banfield J.F."/>
        </authorList>
    </citation>
    <scope>NUCLEOTIDE SEQUENCE [LARGE SCALE GENOMIC DNA]</scope>
</reference>
<dbReference type="InterPro" id="IPR003329">
    <property type="entry name" value="Cytidylyl_trans"/>
</dbReference>
<dbReference type="Gene3D" id="3.90.550.10">
    <property type="entry name" value="Spore Coat Polysaccharide Biosynthesis Protein SpsA, Chain A"/>
    <property type="match status" value="1"/>
</dbReference>
<dbReference type="PANTHER" id="PTHR21485:SF6">
    <property type="entry name" value="N-ACYLNEURAMINATE CYTIDYLYLTRANSFERASE-RELATED"/>
    <property type="match status" value="1"/>
</dbReference>
<gene>
    <name evidence="1" type="ORF">A2831_00600</name>
</gene>
<dbReference type="Proteomes" id="UP000177507">
    <property type="component" value="Unassembled WGS sequence"/>
</dbReference>
<dbReference type="AlphaFoldDB" id="A0A1F8F063"/>
<protein>
    <recommendedName>
        <fullName evidence="3">Cytidylyltransferase</fullName>
    </recommendedName>
</protein>
<accession>A0A1F8F063</accession>
<sequence>MEIYSLIQARGGSKGVPKKNLKLLGGYPLIAYSVMASKLSKHIKRTIVSTDSPEIAEVAKKYGAEIPFLRPAEFAQDRSTDLDVFAHTVEWLDKKEGKLPDFLVQFRPTTPLREPVLIDEAIEKIMANPGATSLRSAHKLAEPPHKMLQISTAGFWTGFFPNDPRPEYYNLPRQTFPDAYHPNGYVDIVRPDFIKNNPGLFLGSVVLAFNTPFTVEIDRPEDFEYLEYSFQKQPSPLHEHLIKNFPKEKE</sequence>
<dbReference type="InterPro" id="IPR050793">
    <property type="entry name" value="CMP-NeuNAc_synthase"/>
</dbReference>
<dbReference type="SUPFAM" id="SSF53448">
    <property type="entry name" value="Nucleotide-diphospho-sugar transferases"/>
    <property type="match status" value="1"/>
</dbReference>
<comment type="caution">
    <text evidence="1">The sequence shown here is derived from an EMBL/GenBank/DDBJ whole genome shotgun (WGS) entry which is preliminary data.</text>
</comment>
<dbReference type="GO" id="GO:0008781">
    <property type="term" value="F:N-acylneuraminate cytidylyltransferase activity"/>
    <property type="evidence" value="ECO:0007669"/>
    <property type="project" value="TreeGrafter"/>
</dbReference>
<dbReference type="Pfam" id="PF02348">
    <property type="entry name" value="CTP_transf_3"/>
    <property type="match status" value="1"/>
</dbReference>
<organism evidence="1 2">
    <name type="scientific">Candidatus Yanofskybacteria bacterium RIFCSPHIGHO2_01_FULL_44_17</name>
    <dbReference type="NCBI Taxonomy" id="1802668"/>
    <lineage>
        <taxon>Bacteria</taxon>
        <taxon>Candidatus Yanofskyibacteriota</taxon>
    </lineage>
</organism>